<evidence type="ECO:0000313" key="3">
    <source>
        <dbReference type="EMBL" id="CAL8074249.1"/>
    </source>
</evidence>
<dbReference type="Pfam" id="PF23788">
    <property type="entry name" value="EDRF1_N"/>
    <property type="match status" value="2"/>
</dbReference>
<feature type="compositionally biased region" description="Polar residues" evidence="1">
    <location>
        <begin position="59"/>
        <end position="70"/>
    </location>
</feature>
<dbReference type="EMBL" id="CAXLJM020000007">
    <property type="protein sequence ID" value="CAL8074249.1"/>
    <property type="molecule type" value="Genomic_DNA"/>
</dbReference>
<comment type="caution">
    <text evidence="3">The sequence shown here is derived from an EMBL/GenBank/DDBJ whole genome shotgun (WGS) entry which is preliminary data.</text>
</comment>
<gene>
    <name evidence="3" type="ORF">ODALV1_LOCUS2836</name>
</gene>
<dbReference type="PANTHER" id="PTHR15000:SF1">
    <property type="entry name" value="ERYTHROID DIFFERENTIATION-RELATED FACTOR 1"/>
    <property type="match status" value="1"/>
</dbReference>
<name>A0ABP1PR66_9HEXA</name>
<accession>A0ABP1PR66</accession>
<evidence type="ECO:0000313" key="4">
    <source>
        <dbReference type="Proteomes" id="UP001642540"/>
    </source>
</evidence>
<reference evidence="3 4" key="1">
    <citation type="submission" date="2024-08" db="EMBL/GenBank/DDBJ databases">
        <authorList>
            <person name="Cucini C."/>
            <person name="Frati F."/>
        </authorList>
    </citation>
    <scope>NUCLEOTIDE SEQUENCE [LARGE SCALE GENOMIC DNA]</scope>
</reference>
<proteinExistence type="predicted"/>
<feature type="region of interest" description="Disordered" evidence="1">
    <location>
        <begin position="1"/>
        <end position="70"/>
    </location>
</feature>
<feature type="compositionally biased region" description="Basic residues" evidence="1">
    <location>
        <begin position="1"/>
        <end position="14"/>
    </location>
</feature>
<dbReference type="Proteomes" id="UP001642540">
    <property type="component" value="Unassembled WGS sequence"/>
</dbReference>
<sequence>MRKNKSNKPAKAHQNRKEFSGNHNQQPHPYHHHAQNQQQYYGTNNNVTNVTKHSRPCHNPSSGSTNPFRNTKINVHGYTTVTDSDVNCFKSTYLYDINNKAGKYGHGHKQNVSSAKKAEWDLKAQQLSTLASANPALRSLEDGFNLEEIPSNWCCYSKVWNARNYAHELSSNFSSTKICNEEKHVGTADFISDWKNIKALLKSHLTSGHLSYFLHRVGNSVTVDHLDLTSVILFPGFCDLPPEFIDFIKKVIGINEKKIKGDGKSNDEVLSKEAFHKLLYFSMNEPMKLHVNKGKSKVHPETESNFLNRHLISTGKMNLLVGSDVPIFDDSESSESTTIRAKGMKSASDKSNIKSDEAYDLWLDNALTQCPKTRISYHKDWKILKTEWVKTTDLPQIGKFDLAENFEVGGKLLESIKEKVKMGSSYWLYRAPGSNEIMLYNISNIRLENEDKTVIPIFENWKSLETPYYTSTLLMKYAQTVADAVTGQLPYALSFELESPLKKNDKKHNDMKKKVATWFSAIQKQMVVNEGSLIRSLDDISVPTFDRIVMCFKKIYGTAIELTPNMESCLFSHAVEKILASCLKILRSISPKVTSVAIKEQPAFWDCTSANRKLMSDYMYGMCDILTCLSEWHSRVKNWPMEVVQQQEWMYLGCKICVMTADLYFGLSLRYLKLPRCPPLDQDLPTKNLDSAIEYYKKALEQMPEGESFLVKPWFVAPSDPNIISKAELLDEINWKLSSAYLQQVKYNVNHPPIGSRSVPMFYQNGNDEIGREALILKHSVFLGSLLNLCLEYAEKVIPGKITGAEINERTTLIKTSLKKLAQEDTSSMEQHKQRDMLDVIASRKLTQMKEIAFGIARNENSNNAFETGISTFTIQREFKNAKEAEHARSCNKSYLAKVGAFDDNGKHVSEKEGLELTVQMERLTLGSETDTKP</sequence>
<evidence type="ECO:0000256" key="1">
    <source>
        <dbReference type="SAM" id="MobiDB-lite"/>
    </source>
</evidence>
<feature type="compositionally biased region" description="Low complexity" evidence="1">
    <location>
        <begin position="35"/>
        <end position="51"/>
    </location>
</feature>
<dbReference type="InterPro" id="IPR056582">
    <property type="entry name" value="EDRF1_N"/>
</dbReference>
<organism evidence="3 4">
    <name type="scientific">Orchesella dallaii</name>
    <dbReference type="NCBI Taxonomy" id="48710"/>
    <lineage>
        <taxon>Eukaryota</taxon>
        <taxon>Metazoa</taxon>
        <taxon>Ecdysozoa</taxon>
        <taxon>Arthropoda</taxon>
        <taxon>Hexapoda</taxon>
        <taxon>Collembola</taxon>
        <taxon>Entomobryomorpha</taxon>
        <taxon>Entomobryoidea</taxon>
        <taxon>Orchesellidae</taxon>
        <taxon>Orchesellinae</taxon>
        <taxon>Orchesella</taxon>
    </lineage>
</organism>
<evidence type="ECO:0000259" key="2">
    <source>
        <dbReference type="Pfam" id="PF23788"/>
    </source>
</evidence>
<feature type="domain" description="EDRF1 N-terminal" evidence="2">
    <location>
        <begin position="185"/>
        <end position="286"/>
    </location>
</feature>
<keyword evidence="4" id="KW-1185">Reference proteome</keyword>
<protein>
    <recommendedName>
        <fullName evidence="2">EDRF1 N-terminal domain-containing protein</fullName>
    </recommendedName>
</protein>
<feature type="domain" description="EDRF1 N-terminal" evidence="2">
    <location>
        <begin position="305"/>
        <end position="454"/>
    </location>
</feature>
<dbReference type="PANTHER" id="PTHR15000">
    <property type="entry name" value="ERYTHROID DIFFERENTIATION-RELATED FACTOR 1"/>
    <property type="match status" value="1"/>
</dbReference>